<gene>
    <name evidence="2" type="ORF">Dda_6470</name>
</gene>
<name>A0AAD6NHF9_DREDA</name>
<dbReference type="EMBL" id="JAQGDS010000008">
    <property type="protein sequence ID" value="KAJ6258430.1"/>
    <property type="molecule type" value="Genomic_DNA"/>
</dbReference>
<organism evidence="2 3">
    <name type="scientific">Drechslerella dactyloides</name>
    <name type="common">Nematode-trapping fungus</name>
    <name type="synonym">Arthrobotrys dactyloides</name>
    <dbReference type="NCBI Taxonomy" id="74499"/>
    <lineage>
        <taxon>Eukaryota</taxon>
        <taxon>Fungi</taxon>
        <taxon>Dikarya</taxon>
        <taxon>Ascomycota</taxon>
        <taxon>Pezizomycotina</taxon>
        <taxon>Orbiliomycetes</taxon>
        <taxon>Orbiliales</taxon>
        <taxon>Orbiliaceae</taxon>
        <taxon>Drechslerella</taxon>
    </lineage>
</organism>
<feature type="compositionally biased region" description="Polar residues" evidence="1">
    <location>
        <begin position="36"/>
        <end position="46"/>
    </location>
</feature>
<dbReference type="Proteomes" id="UP001221413">
    <property type="component" value="Unassembled WGS sequence"/>
</dbReference>
<comment type="caution">
    <text evidence="2">The sequence shown here is derived from an EMBL/GenBank/DDBJ whole genome shotgun (WGS) entry which is preliminary data.</text>
</comment>
<evidence type="ECO:0000256" key="1">
    <source>
        <dbReference type="SAM" id="MobiDB-lite"/>
    </source>
</evidence>
<dbReference type="AlphaFoldDB" id="A0AAD6NHF9"/>
<evidence type="ECO:0000313" key="2">
    <source>
        <dbReference type="EMBL" id="KAJ6258430.1"/>
    </source>
</evidence>
<feature type="region of interest" description="Disordered" evidence="1">
    <location>
        <begin position="1"/>
        <end position="61"/>
    </location>
</feature>
<protein>
    <submittedName>
        <fullName evidence="2">Uncharacterized protein</fullName>
    </submittedName>
</protein>
<proteinExistence type="predicted"/>
<evidence type="ECO:0000313" key="3">
    <source>
        <dbReference type="Proteomes" id="UP001221413"/>
    </source>
</evidence>
<sequence>MPIPPHLPAARAPHVFPRKKKTKKAGLLSRNARAEASTTTSRQHVVTNLAGEEETGRKESS</sequence>
<keyword evidence="3" id="KW-1185">Reference proteome</keyword>
<accession>A0AAD6NHF9</accession>
<reference evidence="2" key="1">
    <citation type="submission" date="2023-01" db="EMBL/GenBank/DDBJ databases">
        <title>The chitinases involved in constricting ring structure development in the nematode-trapping fungus Drechslerella dactyloides.</title>
        <authorList>
            <person name="Wang R."/>
            <person name="Zhang L."/>
            <person name="Tang P."/>
            <person name="Li S."/>
            <person name="Liang L."/>
        </authorList>
    </citation>
    <scope>NUCLEOTIDE SEQUENCE</scope>
    <source>
        <strain evidence="2">YMF1.00031</strain>
    </source>
</reference>